<keyword evidence="2" id="KW-1185">Reference proteome</keyword>
<dbReference type="Proteomes" id="UP000002785">
    <property type="component" value="Chromosome"/>
</dbReference>
<reference evidence="1" key="1">
    <citation type="submission" date="2009-10" db="EMBL/GenBank/DDBJ databases">
        <title>The genome sequence of Streptomyces sviceus strain ATCC 29083.</title>
        <authorList>
            <consortium name="The Broad Institute Genome Sequencing Platform"/>
            <consortium name="Broad Institute Microbial Sequencing Center"/>
            <person name="Fischbach M."/>
            <person name="Godfrey P."/>
            <person name="Ward D."/>
            <person name="Young S."/>
            <person name="Zeng Q."/>
            <person name="Koehrsen M."/>
            <person name="Alvarado L."/>
            <person name="Berlin A.M."/>
            <person name="Bochicchio J."/>
            <person name="Borenstein D."/>
            <person name="Chapman S.B."/>
            <person name="Chen Z."/>
            <person name="Engels R."/>
            <person name="Freedman E."/>
            <person name="Gellesch M."/>
            <person name="Goldberg J."/>
            <person name="Griggs A."/>
            <person name="Gujja S."/>
            <person name="Heilman E.R."/>
            <person name="Heiman D.I."/>
            <person name="Hepburn T.A."/>
            <person name="Howarth C."/>
            <person name="Jen D."/>
            <person name="Larson L."/>
            <person name="Lewis B."/>
            <person name="Mehta T."/>
            <person name="Park D."/>
            <person name="Pearson M."/>
            <person name="Richards J."/>
            <person name="Roberts A."/>
            <person name="Saif S."/>
            <person name="Shea T.D."/>
            <person name="Shenoy N."/>
            <person name="Sisk P."/>
            <person name="Stolte C."/>
            <person name="Sykes S.N."/>
            <person name="Thomson T."/>
            <person name="Walk T."/>
            <person name="White J."/>
            <person name="Yandava C."/>
            <person name="Straight P."/>
            <person name="Clardy J."/>
            <person name="Hung D."/>
            <person name="Kolter R."/>
            <person name="Mekalanos J."/>
            <person name="Walker S."/>
            <person name="Walsh C.T."/>
            <person name="Wieland-Brown L.C."/>
            <person name="Haas B."/>
            <person name="Nusbaum C."/>
            <person name="Birren B."/>
        </authorList>
    </citation>
    <scope>NUCLEOTIDE SEQUENCE [LARGE SCALE GENOMIC DNA]</scope>
    <source>
        <strain evidence="1">ATCC 29083</strain>
    </source>
</reference>
<dbReference type="EMBL" id="CM000951">
    <property type="protein sequence ID" value="EDY56476.1"/>
    <property type="molecule type" value="Genomic_DNA"/>
</dbReference>
<dbReference type="eggNOG" id="COG1484">
    <property type="taxonomic scope" value="Bacteria"/>
</dbReference>
<name>B5HUH1_STRX2</name>
<accession>B5HUH1</accession>
<gene>
    <name evidence="1" type="ORF">SSEG_03056</name>
</gene>
<organism evidence="1 2">
    <name type="scientific">Streptomyces sviceus (strain ATCC 29083 / DSM 924 / JCM 4929 / NBRC 13980 / NCIMB 11184 / NRRL 5439 / UC 5370)</name>
    <dbReference type="NCBI Taxonomy" id="463191"/>
    <lineage>
        <taxon>Bacteria</taxon>
        <taxon>Bacillati</taxon>
        <taxon>Actinomycetota</taxon>
        <taxon>Actinomycetes</taxon>
        <taxon>Kitasatosporales</taxon>
        <taxon>Streptomycetaceae</taxon>
        <taxon>Streptomyces</taxon>
    </lineage>
</organism>
<dbReference type="AlphaFoldDB" id="B5HUH1"/>
<dbReference type="OrthoDB" id="9773429at2"/>
<sequence>MGCHPAAAAGAGVAFLATTTARYGRVDLLGPNELGCMELARRVGELLFQVLTEREEKTDPRLCAAHST</sequence>
<evidence type="ECO:0000313" key="2">
    <source>
        <dbReference type="Proteomes" id="UP000002785"/>
    </source>
</evidence>
<proteinExistence type="predicted"/>
<protein>
    <submittedName>
        <fullName evidence="1">Uncharacterized protein</fullName>
    </submittedName>
</protein>
<dbReference type="HOGENOM" id="CLU_2792402_0_0_11"/>
<evidence type="ECO:0000313" key="1">
    <source>
        <dbReference type="EMBL" id="EDY56476.1"/>
    </source>
</evidence>